<dbReference type="RefSeq" id="WP_213350203.1">
    <property type="nucleotide sequence ID" value="NZ_JAHBGB010000002.1"/>
</dbReference>
<evidence type="ECO:0000259" key="1">
    <source>
        <dbReference type="Pfam" id="PF05050"/>
    </source>
</evidence>
<dbReference type="NCBIfam" id="TIGR01444">
    <property type="entry name" value="fkbM_fam"/>
    <property type="match status" value="1"/>
</dbReference>
<protein>
    <submittedName>
        <fullName evidence="2">FkbM family methyltransferase</fullName>
    </submittedName>
</protein>
<sequence length="305" mass="33975">MPAVLGPEDIADILHRYFERGERSPDIVLDTMPRSDVSPSVVDELLARPDVHDDDYLVFRHLTAPRTTILDVGANFGYSATSIWRAGSKAAVVSFEPIPMYARVLEALAERINPPPGGLLHRWRHPKRYESFSTGISDRAGTITFHLSVLNGDRINSALTTASTRVDIESYVRNTLFFAEANGFEITSFRLHPFTAPVTTLDQWAADAPSTLKRRKIVAIKIDTEGYEGHTMVGAAKLLHQHRPLVMAECGHAIPLAVETMKQHGYAMLRRSGDRLEIAEAPSGVNTFYGHPSQFRHYRDIGLMS</sequence>
<dbReference type="SUPFAM" id="SSF53335">
    <property type="entry name" value="S-adenosyl-L-methionine-dependent methyltransferases"/>
    <property type="match status" value="1"/>
</dbReference>
<dbReference type="EMBL" id="JBHUHD010000001">
    <property type="protein sequence ID" value="MFD2141285.1"/>
    <property type="molecule type" value="Genomic_DNA"/>
</dbReference>
<dbReference type="PANTHER" id="PTHR34203:SF13">
    <property type="entry name" value="EXPRESSED PROTEIN"/>
    <property type="match status" value="1"/>
</dbReference>
<dbReference type="Proteomes" id="UP001597299">
    <property type="component" value="Unassembled WGS sequence"/>
</dbReference>
<reference evidence="3" key="1">
    <citation type="journal article" date="2019" name="Int. J. Syst. Evol. Microbiol.">
        <title>The Global Catalogue of Microorganisms (GCM) 10K type strain sequencing project: providing services to taxonomists for standard genome sequencing and annotation.</title>
        <authorList>
            <consortium name="The Broad Institute Genomics Platform"/>
            <consortium name="The Broad Institute Genome Sequencing Center for Infectious Disease"/>
            <person name="Wu L."/>
            <person name="Ma J."/>
        </authorList>
    </citation>
    <scope>NUCLEOTIDE SEQUENCE [LARGE SCALE GENOMIC DNA]</scope>
    <source>
        <strain evidence="3">CCM 7435</strain>
    </source>
</reference>
<comment type="caution">
    <text evidence="2">The sequence shown here is derived from an EMBL/GenBank/DDBJ whole genome shotgun (WGS) entry which is preliminary data.</text>
</comment>
<dbReference type="GO" id="GO:0008168">
    <property type="term" value="F:methyltransferase activity"/>
    <property type="evidence" value="ECO:0007669"/>
    <property type="project" value="UniProtKB-KW"/>
</dbReference>
<evidence type="ECO:0000313" key="2">
    <source>
        <dbReference type="EMBL" id="MFD2141285.1"/>
    </source>
</evidence>
<name>A0ABW4YY60_9HYPH</name>
<proteinExistence type="predicted"/>
<dbReference type="Gene3D" id="3.40.50.150">
    <property type="entry name" value="Vaccinia Virus protein VP39"/>
    <property type="match status" value="1"/>
</dbReference>
<dbReference type="InterPro" id="IPR052514">
    <property type="entry name" value="SAM-dependent_MTase"/>
</dbReference>
<dbReference type="Pfam" id="PF05050">
    <property type="entry name" value="Methyltransf_21"/>
    <property type="match status" value="1"/>
</dbReference>
<keyword evidence="2" id="KW-0489">Methyltransferase</keyword>
<keyword evidence="2" id="KW-0808">Transferase</keyword>
<evidence type="ECO:0000313" key="3">
    <source>
        <dbReference type="Proteomes" id="UP001597299"/>
    </source>
</evidence>
<organism evidence="2 3">
    <name type="scientific">Ancylobacter oerskovii</name>
    <dbReference type="NCBI Taxonomy" id="459519"/>
    <lineage>
        <taxon>Bacteria</taxon>
        <taxon>Pseudomonadati</taxon>
        <taxon>Pseudomonadota</taxon>
        <taxon>Alphaproteobacteria</taxon>
        <taxon>Hyphomicrobiales</taxon>
        <taxon>Xanthobacteraceae</taxon>
        <taxon>Ancylobacter</taxon>
    </lineage>
</organism>
<feature type="domain" description="Methyltransferase FkbM" evidence="1">
    <location>
        <begin position="71"/>
        <end position="254"/>
    </location>
</feature>
<dbReference type="InterPro" id="IPR029063">
    <property type="entry name" value="SAM-dependent_MTases_sf"/>
</dbReference>
<gene>
    <name evidence="2" type="ORF">ACFSNC_12785</name>
</gene>
<accession>A0ABW4YY60</accession>
<dbReference type="InterPro" id="IPR006342">
    <property type="entry name" value="FkbM_mtfrase"/>
</dbReference>
<dbReference type="GO" id="GO:0032259">
    <property type="term" value="P:methylation"/>
    <property type="evidence" value="ECO:0007669"/>
    <property type="project" value="UniProtKB-KW"/>
</dbReference>
<dbReference type="PANTHER" id="PTHR34203">
    <property type="entry name" value="METHYLTRANSFERASE, FKBM FAMILY PROTEIN"/>
    <property type="match status" value="1"/>
</dbReference>
<keyword evidence="3" id="KW-1185">Reference proteome</keyword>